<dbReference type="Pfam" id="PF01256">
    <property type="entry name" value="Carb_kinase"/>
    <property type="match status" value="1"/>
</dbReference>
<evidence type="ECO:0000256" key="4">
    <source>
        <dbReference type="ARBA" id="ARBA00023027"/>
    </source>
</evidence>
<feature type="binding site" evidence="6">
    <location>
        <position position="216"/>
    </location>
    <ligand>
        <name>(6S)-NADPHX</name>
        <dbReference type="ChEBI" id="CHEBI:64076"/>
    </ligand>
</feature>
<comment type="catalytic activity">
    <reaction evidence="6">
        <text>(6S)-NADHX + ADP = AMP + phosphate + NADH + H(+)</text>
        <dbReference type="Rhea" id="RHEA:32223"/>
        <dbReference type="ChEBI" id="CHEBI:15378"/>
        <dbReference type="ChEBI" id="CHEBI:43474"/>
        <dbReference type="ChEBI" id="CHEBI:57945"/>
        <dbReference type="ChEBI" id="CHEBI:64074"/>
        <dbReference type="ChEBI" id="CHEBI:456215"/>
        <dbReference type="ChEBI" id="CHEBI:456216"/>
        <dbReference type="EC" id="4.2.1.136"/>
    </reaction>
</comment>
<feature type="domain" description="YjeF C-terminal" evidence="7">
    <location>
        <begin position="1"/>
        <end position="273"/>
    </location>
</feature>
<dbReference type="AlphaFoldDB" id="A0A2H0YL29"/>
<comment type="caution">
    <text evidence="6">Lacks conserved residue(s) required for the propagation of feature annotation.</text>
</comment>
<sequence length="273" mass="30149">MRFKKYYPKRNLWSYKGQFGYVLIIAGSERYSGSPVFNGIAALRSGADLITMVGPKRAMDIAACFLPDIITEPLNGELGLKHVPKILGLARNFHSLIIGCGLNRSKETYQAIRKLIKNIDLPMIIDAEAIRAIAEQKDVVKNKKVIITPHTEEFRILTGEKLKPEVENRKEKVKRWADKLKTVILLKGHIDVISDGKKVALNKTGSFFMTKGGFGDTLTGICGALLARKVEPFEAAQTAAYINGRAGELAGKKYGEGVLASDIFEFIPSVINQ</sequence>
<proteinExistence type="inferred from homology"/>
<comment type="function">
    <text evidence="6">Catalyzes the dehydration of the S-form of NAD(P)HX at the expense of ADP, which is converted to AMP. Together with NAD(P)HX epimerase, which catalyzes the epimerization of the S- and R-forms, the enzyme allows the repair of both epimers of NAD(P)HX, a damaged form of NAD(P)H that is a result of enzymatic or heat-dependent hydration.</text>
</comment>
<dbReference type="SUPFAM" id="SSF53613">
    <property type="entry name" value="Ribokinase-like"/>
    <property type="match status" value="1"/>
</dbReference>
<evidence type="ECO:0000256" key="3">
    <source>
        <dbReference type="ARBA" id="ARBA00022857"/>
    </source>
</evidence>
<gene>
    <name evidence="6" type="primary">nnrD</name>
    <name evidence="8" type="ORF">COT33_03615</name>
</gene>
<dbReference type="PROSITE" id="PS51383">
    <property type="entry name" value="YJEF_C_3"/>
    <property type="match status" value="1"/>
</dbReference>
<dbReference type="GO" id="GO:0110051">
    <property type="term" value="P:metabolite repair"/>
    <property type="evidence" value="ECO:0007669"/>
    <property type="project" value="TreeGrafter"/>
</dbReference>
<comment type="caution">
    <text evidence="8">The sequence shown here is derived from an EMBL/GenBank/DDBJ whole genome shotgun (WGS) entry which is preliminary data.</text>
</comment>
<evidence type="ECO:0000256" key="2">
    <source>
        <dbReference type="ARBA" id="ARBA00022840"/>
    </source>
</evidence>
<dbReference type="Proteomes" id="UP000230088">
    <property type="component" value="Unassembled WGS sequence"/>
</dbReference>
<evidence type="ECO:0000313" key="9">
    <source>
        <dbReference type="Proteomes" id="UP000230088"/>
    </source>
</evidence>
<comment type="catalytic activity">
    <reaction evidence="6">
        <text>(6S)-NADPHX + ADP = AMP + phosphate + NADPH + H(+)</text>
        <dbReference type="Rhea" id="RHEA:32235"/>
        <dbReference type="ChEBI" id="CHEBI:15378"/>
        <dbReference type="ChEBI" id="CHEBI:43474"/>
        <dbReference type="ChEBI" id="CHEBI:57783"/>
        <dbReference type="ChEBI" id="CHEBI:64076"/>
        <dbReference type="ChEBI" id="CHEBI:456215"/>
        <dbReference type="ChEBI" id="CHEBI:456216"/>
        <dbReference type="EC" id="4.2.1.136"/>
    </reaction>
</comment>
<dbReference type="HAMAP" id="MF_01965">
    <property type="entry name" value="NADHX_dehydratase"/>
    <property type="match status" value="1"/>
</dbReference>
<evidence type="ECO:0000256" key="6">
    <source>
        <dbReference type="HAMAP-Rule" id="MF_01965"/>
    </source>
</evidence>
<name>A0A2H0YL29_9BACT</name>
<accession>A0A2H0YL29</accession>
<dbReference type="GO" id="GO:0052855">
    <property type="term" value="F:ADP-dependent NAD(P)H-hydrate dehydratase activity"/>
    <property type="evidence" value="ECO:0007669"/>
    <property type="project" value="UniProtKB-UniRule"/>
</dbReference>
<dbReference type="PANTHER" id="PTHR12592">
    <property type="entry name" value="ATP-DEPENDENT (S)-NAD(P)H-HYDRATE DEHYDRATASE FAMILY MEMBER"/>
    <property type="match status" value="1"/>
</dbReference>
<dbReference type="NCBIfam" id="TIGR00196">
    <property type="entry name" value="yjeF_cterm"/>
    <property type="match status" value="1"/>
</dbReference>
<dbReference type="InterPro" id="IPR000631">
    <property type="entry name" value="CARKD"/>
</dbReference>
<comment type="cofactor">
    <cofactor evidence="6">
        <name>Mg(2+)</name>
        <dbReference type="ChEBI" id="CHEBI:18420"/>
    </cofactor>
</comment>
<comment type="similarity">
    <text evidence="6">Belongs to the NnrD/CARKD family.</text>
</comment>
<dbReference type="EC" id="4.2.1.136" evidence="6"/>
<evidence type="ECO:0000256" key="1">
    <source>
        <dbReference type="ARBA" id="ARBA00022741"/>
    </source>
</evidence>
<dbReference type="InterPro" id="IPR029056">
    <property type="entry name" value="Ribokinase-like"/>
</dbReference>
<reference evidence="9" key="1">
    <citation type="submission" date="2017-09" db="EMBL/GenBank/DDBJ databases">
        <title>Depth-based differentiation of microbial function through sediment-hosted aquifers and enrichment of novel symbionts in the deep terrestrial subsurface.</title>
        <authorList>
            <person name="Probst A.J."/>
            <person name="Ladd B."/>
            <person name="Jarett J.K."/>
            <person name="Geller-Mcgrath D.E."/>
            <person name="Sieber C.M.K."/>
            <person name="Emerson J.B."/>
            <person name="Anantharaman K."/>
            <person name="Thomas B.C."/>
            <person name="Malmstrom R."/>
            <person name="Stieglmeier M."/>
            <person name="Klingl A."/>
            <person name="Woyke T."/>
            <person name="Ryan C.M."/>
            <person name="Banfield J.F."/>
        </authorList>
    </citation>
    <scope>NUCLEOTIDE SEQUENCE [LARGE SCALE GENOMIC DNA]</scope>
</reference>
<keyword evidence="4 6" id="KW-0520">NAD</keyword>
<dbReference type="Gene3D" id="3.40.1190.20">
    <property type="match status" value="1"/>
</dbReference>
<protein>
    <recommendedName>
        <fullName evidence="6">ADP-dependent (S)-NAD(P)H-hydrate dehydratase</fullName>
        <ecNumber evidence="6">4.2.1.136</ecNumber>
    </recommendedName>
    <alternativeName>
        <fullName evidence="6">ADP-dependent NAD(P)HX dehydratase</fullName>
    </alternativeName>
</protein>
<dbReference type="PANTHER" id="PTHR12592:SF0">
    <property type="entry name" value="ATP-DEPENDENT (S)-NAD(P)H-HYDRATE DEHYDRATASE"/>
    <property type="match status" value="1"/>
</dbReference>
<comment type="subunit">
    <text evidence="6">Homotetramer.</text>
</comment>
<dbReference type="EMBL" id="PEYD01000069">
    <property type="protein sequence ID" value="PIS39136.1"/>
    <property type="molecule type" value="Genomic_DNA"/>
</dbReference>
<keyword evidence="1 6" id="KW-0547">Nucleotide-binding</keyword>
<dbReference type="GO" id="GO:0005524">
    <property type="term" value="F:ATP binding"/>
    <property type="evidence" value="ECO:0007669"/>
    <property type="project" value="UniProtKB-KW"/>
</dbReference>
<keyword evidence="5 6" id="KW-0456">Lyase</keyword>
<evidence type="ECO:0000313" key="8">
    <source>
        <dbReference type="EMBL" id="PIS39136.1"/>
    </source>
</evidence>
<feature type="binding site" evidence="6">
    <location>
        <position position="101"/>
    </location>
    <ligand>
        <name>(6S)-NADPHX</name>
        <dbReference type="ChEBI" id="CHEBI:64076"/>
    </ligand>
</feature>
<feature type="binding site" evidence="6">
    <location>
        <position position="150"/>
    </location>
    <ligand>
        <name>(6S)-NADPHX</name>
        <dbReference type="ChEBI" id="CHEBI:64076"/>
    </ligand>
</feature>
<keyword evidence="3 6" id="KW-0521">NADP</keyword>
<evidence type="ECO:0000256" key="5">
    <source>
        <dbReference type="ARBA" id="ARBA00023239"/>
    </source>
</evidence>
<keyword evidence="2 6" id="KW-0067">ATP-binding</keyword>
<evidence type="ECO:0000259" key="7">
    <source>
        <dbReference type="PROSITE" id="PS51383"/>
    </source>
</evidence>
<dbReference type="GO" id="GO:0046496">
    <property type="term" value="P:nicotinamide nucleotide metabolic process"/>
    <property type="evidence" value="ECO:0007669"/>
    <property type="project" value="UniProtKB-UniRule"/>
</dbReference>
<organism evidence="8 9">
    <name type="scientific">Candidatus Nealsonbacteria bacterium CG08_land_8_20_14_0_20_38_20</name>
    <dbReference type="NCBI Taxonomy" id="1974705"/>
    <lineage>
        <taxon>Bacteria</taxon>
        <taxon>Candidatus Nealsoniibacteriota</taxon>
    </lineage>
</organism>
<feature type="binding site" evidence="6">
    <location>
        <position position="215"/>
    </location>
    <ligand>
        <name>AMP</name>
        <dbReference type="ChEBI" id="CHEBI:456215"/>
    </ligand>
</feature>
<dbReference type="CDD" id="cd01171">
    <property type="entry name" value="YXKO-related"/>
    <property type="match status" value="1"/>
</dbReference>